<keyword evidence="8" id="KW-1185">Reference proteome</keyword>
<proteinExistence type="inferred from homology"/>
<dbReference type="AlphaFoldDB" id="G3AJ10"/>
<evidence type="ECO:0000256" key="4">
    <source>
        <dbReference type="ARBA" id="ARBA00022989"/>
    </source>
</evidence>
<comment type="similarity">
    <text evidence="2">Belongs to the acetate uptake transporter (AceTr) (TC 2.A.96) family.</text>
</comment>
<organism evidence="8">
    <name type="scientific">Spathaspora passalidarum (strain NRRL Y-27907 / 11-Y1)</name>
    <dbReference type="NCBI Taxonomy" id="619300"/>
    <lineage>
        <taxon>Eukaryota</taxon>
        <taxon>Fungi</taxon>
        <taxon>Dikarya</taxon>
        <taxon>Ascomycota</taxon>
        <taxon>Saccharomycotina</taxon>
        <taxon>Pichiomycetes</taxon>
        <taxon>Debaryomycetaceae</taxon>
        <taxon>Spathaspora</taxon>
    </lineage>
</organism>
<sequence length="262" mass="28024">MSKNLEVDSIRDLPSSFDESTSSINKTITKVVTDNEFVILGNQKFYTHELMSVFGPTLNLGITPVSANKIGNPAPVGMLTFGLTCFIMSLYGVHAGGITVSNVVVGMLIFVGGTGQALCGVGEMIIGNTFGATVMLSFASFWFSYGAVLIPSFGIEEAYAEDMDQFNNALGFLLMGYAILASWLTTFTFKASISILILFVCITMTFLLQSIGAMTGNSHVAYAGQIFGIFTGLSGMYNGLVDLALKETTYFTLPVGPLNSHH</sequence>
<reference evidence="7 8" key="1">
    <citation type="journal article" date="2011" name="Proc. Natl. Acad. Sci. U.S.A.">
        <title>Comparative genomics of xylose-fermenting fungi for enhanced biofuel production.</title>
        <authorList>
            <person name="Wohlbach D.J."/>
            <person name="Kuo A."/>
            <person name="Sato T.K."/>
            <person name="Potts K.M."/>
            <person name="Salamov A.A."/>
            <person name="LaButti K.M."/>
            <person name="Sun H."/>
            <person name="Clum A."/>
            <person name="Pangilinan J.L."/>
            <person name="Lindquist E.A."/>
            <person name="Lucas S."/>
            <person name="Lapidus A."/>
            <person name="Jin M."/>
            <person name="Gunawan C."/>
            <person name="Balan V."/>
            <person name="Dale B.E."/>
            <person name="Jeffries T.W."/>
            <person name="Zinkel R."/>
            <person name="Barry K.W."/>
            <person name="Grigoriev I.V."/>
            <person name="Gasch A.P."/>
        </authorList>
    </citation>
    <scope>NUCLEOTIDE SEQUENCE [LARGE SCALE GENOMIC DNA]</scope>
    <source>
        <strain evidence="8">NRRL Y-27907 / 11-Y1</strain>
    </source>
</reference>
<comment type="subcellular location">
    <subcellularLocation>
        <location evidence="1">Membrane</location>
        <topology evidence="1">Multi-pass membrane protein</topology>
    </subcellularLocation>
</comment>
<evidence type="ECO:0000313" key="7">
    <source>
        <dbReference type="EMBL" id="EGW34522.1"/>
    </source>
</evidence>
<evidence type="ECO:0000256" key="2">
    <source>
        <dbReference type="ARBA" id="ARBA00005587"/>
    </source>
</evidence>
<feature type="transmembrane region" description="Helical" evidence="6">
    <location>
        <begin position="105"/>
        <end position="126"/>
    </location>
</feature>
<dbReference type="NCBIfam" id="NF038013">
    <property type="entry name" value="AceTr_1"/>
    <property type="match status" value="1"/>
</dbReference>
<keyword evidence="3 6" id="KW-0812">Transmembrane</keyword>
<dbReference type="EMBL" id="GL996500">
    <property type="protein sequence ID" value="EGW34522.1"/>
    <property type="molecule type" value="Genomic_DNA"/>
</dbReference>
<feature type="transmembrane region" description="Helical" evidence="6">
    <location>
        <begin position="191"/>
        <end position="208"/>
    </location>
</feature>
<evidence type="ECO:0000256" key="1">
    <source>
        <dbReference type="ARBA" id="ARBA00004141"/>
    </source>
</evidence>
<dbReference type="GeneID" id="18873151"/>
<dbReference type="HOGENOM" id="CLU_051062_0_0_1"/>
<protein>
    <submittedName>
        <fullName evidence="7">Uncharacterized protein</fullName>
    </submittedName>
</protein>
<dbReference type="PANTHER" id="PTHR31123:SF1">
    <property type="entry name" value="ACCUMULATION OF DYADS PROTEIN 2-RELATED"/>
    <property type="match status" value="1"/>
</dbReference>
<dbReference type="PANTHER" id="PTHR31123">
    <property type="entry name" value="ACCUMULATION OF DYADS PROTEIN 2-RELATED"/>
    <property type="match status" value="1"/>
</dbReference>
<dbReference type="InterPro" id="IPR051633">
    <property type="entry name" value="AceTr"/>
</dbReference>
<feature type="transmembrane region" description="Helical" evidence="6">
    <location>
        <begin position="166"/>
        <end position="185"/>
    </location>
</feature>
<accession>G3AJ10</accession>
<feature type="transmembrane region" description="Helical" evidence="6">
    <location>
        <begin position="220"/>
        <end position="240"/>
    </location>
</feature>
<dbReference type="GO" id="GO:0015123">
    <property type="term" value="F:acetate transmembrane transporter activity"/>
    <property type="evidence" value="ECO:0007669"/>
    <property type="project" value="TreeGrafter"/>
</dbReference>
<dbReference type="InParanoid" id="G3AJ10"/>
<dbReference type="GO" id="GO:0005886">
    <property type="term" value="C:plasma membrane"/>
    <property type="evidence" value="ECO:0007669"/>
    <property type="project" value="TreeGrafter"/>
</dbReference>
<dbReference type="InterPro" id="IPR000791">
    <property type="entry name" value="Gpr1/Fun34/SatP-like"/>
</dbReference>
<dbReference type="RefSeq" id="XP_007374106.1">
    <property type="nucleotide sequence ID" value="XM_007374044.1"/>
</dbReference>
<evidence type="ECO:0000256" key="6">
    <source>
        <dbReference type="SAM" id="Phobius"/>
    </source>
</evidence>
<gene>
    <name evidence="7" type="ORF">SPAPADRAFT_59955</name>
</gene>
<dbReference type="OrthoDB" id="3648309at2759"/>
<evidence type="ECO:0000256" key="5">
    <source>
        <dbReference type="ARBA" id="ARBA00023136"/>
    </source>
</evidence>
<evidence type="ECO:0000313" key="8">
    <source>
        <dbReference type="Proteomes" id="UP000000709"/>
    </source>
</evidence>
<dbReference type="Pfam" id="PF01184">
    <property type="entry name" value="Gpr1_Fun34_YaaH"/>
    <property type="match status" value="1"/>
</dbReference>
<dbReference type="Proteomes" id="UP000000709">
    <property type="component" value="Unassembled WGS sequence"/>
</dbReference>
<dbReference type="eggNOG" id="ENOG502QUJS">
    <property type="taxonomic scope" value="Eukaryota"/>
</dbReference>
<keyword evidence="4 6" id="KW-1133">Transmembrane helix</keyword>
<keyword evidence="5 6" id="KW-0472">Membrane</keyword>
<dbReference type="KEGG" id="spaa:SPAPADRAFT_59955"/>
<feature type="transmembrane region" description="Helical" evidence="6">
    <location>
        <begin position="74"/>
        <end position="93"/>
    </location>
</feature>
<evidence type="ECO:0000256" key="3">
    <source>
        <dbReference type="ARBA" id="ARBA00022692"/>
    </source>
</evidence>
<feature type="transmembrane region" description="Helical" evidence="6">
    <location>
        <begin position="132"/>
        <end position="154"/>
    </location>
</feature>
<name>G3AJ10_SPAPN</name>